<keyword evidence="3" id="KW-1185">Reference proteome</keyword>
<protein>
    <submittedName>
        <fullName evidence="2">Uncharacterized protein</fullName>
    </submittedName>
</protein>
<dbReference type="Proteomes" id="UP001369736">
    <property type="component" value="Unassembled WGS sequence"/>
</dbReference>
<sequence length="733" mass="81475">MPPTARRSTNSLFKIFEDPDYAPETSQLHDRPLAPEPFTPEKGRGNEVDGAPLSKFGAQFRAVFARYNRVPEDDVPLGLLRYAEALNASTDVNLQGLAHPVPKYTEYGELWTVSLLVNTPMLMAWLINGRALRRLASKLKGEVTVITTTSDHANFSLPTMSVHDKNQVMDLLDTQRELVMDTYSHNKEFLDPLARQGVLNPPQVVFTELVDSGGRTSWTAEAMEGARRTFGSQLLMNELMGRGDAASLATRHWFDGDGLRDLTPEDLRQLEKDLLFSSTDAAGYFPGRDARDWLDNAAHNDRAAVTWQLLRTMRVELVIAVRPNERTKQRYPHAVSAVVQEFIRSQHVPNKTKRQWDLADVAGQAAITIIDRFDQEDRIDTASRAVWLGQVETSWDASYRDTASSSNRLVETVRLIAALTVQHGVTTATGYDGLRYVNETLGENALPKGPKERARIAASQAVIVLNQANSPWENALAAMLEATFRDPMFWKGREHSGGNWTTMLGTPLDELAVQASAELATMTRDGGDPFGPAQRALAALGAVALATNPKLLVNSDALSRTGRGGGGRRADVSAADPPRLLAEMLRSQRGLDQLHDAIYALIAVREPFIPVDRESGEELTDIWLRDTWLTDGDTDGDDEDARSAYMRMLREIVKKQQESWDEASRLRDATDETILDPDLPPDQQTDGAEVLFETIGVPDDLADEARTLLRQLEEFFVEGRAFGRTAARYGRNR</sequence>
<dbReference type="RefSeq" id="WP_337707354.1">
    <property type="nucleotide sequence ID" value="NZ_JBBEGM010000025.1"/>
</dbReference>
<feature type="compositionally biased region" description="Polar residues" evidence="1">
    <location>
        <begin position="1"/>
        <end position="12"/>
    </location>
</feature>
<evidence type="ECO:0000256" key="1">
    <source>
        <dbReference type="SAM" id="MobiDB-lite"/>
    </source>
</evidence>
<gene>
    <name evidence="2" type="ORF">WCD58_32805</name>
</gene>
<evidence type="ECO:0000313" key="2">
    <source>
        <dbReference type="EMBL" id="MEJ2865972.1"/>
    </source>
</evidence>
<feature type="region of interest" description="Disordered" evidence="1">
    <location>
        <begin position="1"/>
        <end position="51"/>
    </location>
</feature>
<proteinExistence type="predicted"/>
<reference evidence="2 3" key="1">
    <citation type="submission" date="2024-03" db="EMBL/GenBank/DDBJ databases">
        <title>Actinomycetospora sp. OC33-EN07, a novel actinomycete isolated from wild orchid (Aerides multiflora).</title>
        <authorList>
            <person name="Suriyachadkun C."/>
        </authorList>
    </citation>
    <scope>NUCLEOTIDE SEQUENCE [LARGE SCALE GENOMIC DNA]</scope>
    <source>
        <strain evidence="2 3">OC33-EN07</strain>
    </source>
</reference>
<dbReference type="EMBL" id="JBBEGM010000025">
    <property type="protein sequence ID" value="MEJ2865972.1"/>
    <property type="molecule type" value="Genomic_DNA"/>
</dbReference>
<evidence type="ECO:0000313" key="3">
    <source>
        <dbReference type="Proteomes" id="UP001369736"/>
    </source>
</evidence>
<accession>A0ABU8MH71</accession>
<feature type="compositionally biased region" description="Basic and acidic residues" evidence="1">
    <location>
        <begin position="27"/>
        <end position="47"/>
    </location>
</feature>
<organism evidence="2 3">
    <name type="scientific">Actinomycetospora flava</name>
    <dbReference type="NCBI Taxonomy" id="3129232"/>
    <lineage>
        <taxon>Bacteria</taxon>
        <taxon>Bacillati</taxon>
        <taxon>Actinomycetota</taxon>
        <taxon>Actinomycetes</taxon>
        <taxon>Pseudonocardiales</taxon>
        <taxon>Pseudonocardiaceae</taxon>
        <taxon>Actinomycetospora</taxon>
    </lineage>
</organism>
<comment type="caution">
    <text evidence="2">The sequence shown here is derived from an EMBL/GenBank/DDBJ whole genome shotgun (WGS) entry which is preliminary data.</text>
</comment>
<name>A0ABU8MH71_9PSEU</name>